<feature type="transmembrane region" description="Helical" evidence="7">
    <location>
        <begin position="219"/>
        <end position="238"/>
    </location>
</feature>
<evidence type="ECO:0000256" key="1">
    <source>
        <dbReference type="ARBA" id="ARBA00004651"/>
    </source>
</evidence>
<feature type="transmembrane region" description="Helical" evidence="7">
    <location>
        <begin position="387"/>
        <end position="407"/>
    </location>
</feature>
<protein>
    <submittedName>
        <fullName evidence="8">Dicarboxylate/amino acid:cation symporter</fullName>
    </submittedName>
</protein>
<evidence type="ECO:0000256" key="4">
    <source>
        <dbReference type="ARBA" id="ARBA00022692"/>
    </source>
</evidence>
<evidence type="ECO:0000256" key="7">
    <source>
        <dbReference type="SAM" id="Phobius"/>
    </source>
</evidence>
<accession>A0ABV6CZ77</accession>
<feature type="transmembrane region" description="Helical" evidence="7">
    <location>
        <begin position="65"/>
        <end position="86"/>
    </location>
</feature>
<dbReference type="Proteomes" id="UP001589798">
    <property type="component" value="Unassembled WGS sequence"/>
</dbReference>
<feature type="transmembrane region" description="Helical" evidence="7">
    <location>
        <begin position="180"/>
        <end position="198"/>
    </location>
</feature>
<evidence type="ECO:0000313" key="9">
    <source>
        <dbReference type="Proteomes" id="UP001589798"/>
    </source>
</evidence>
<feature type="transmembrane region" description="Helical" evidence="7">
    <location>
        <begin position="27"/>
        <end position="45"/>
    </location>
</feature>
<keyword evidence="4 7" id="KW-0812">Transmembrane</keyword>
<proteinExistence type="predicted"/>
<keyword evidence="5 7" id="KW-1133">Transmembrane helix</keyword>
<keyword evidence="6 7" id="KW-0472">Membrane</keyword>
<evidence type="ECO:0000256" key="3">
    <source>
        <dbReference type="ARBA" id="ARBA00022475"/>
    </source>
</evidence>
<dbReference type="RefSeq" id="WP_379488415.1">
    <property type="nucleotide sequence ID" value="NZ_JBHLWK010000018.1"/>
</dbReference>
<dbReference type="PANTHER" id="PTHR42865">
    <property type="entry name" value="PROTON/GLUTAMATE-ASPARTATE SYMPORTER"/>
    <property type="match status" value="1"/>
</dbReference>
<evidence type="ECO:0000256" key="6">
    <source>
        <dbReference type="ARBA" id="ARBA00023136"/>
    </source>
</evidence>
<dbReference type="InterPro" id="IPR001991">
    <property type="entry name" value="Na-dicarboxylate_symporter"/>
</dbReference>
<keyword evidence="3" id="KW-1003">Cell membrane</keyword>
<feature type="transmembrane region" description="Helical" evidence="7">
    <location>
        <begin position="98"/>
        <end position="121"/>
    </location>
</feature>
<comment type="caution">
    <text evidence="8">The sequence shown here is derived from an EMBL/GenBank/DDBJ whole genome shotgun (WGS) entry which is preliminary data.</text>
</comment>
<evidence type="ECO:0000313" key="8">
    <source>
        <dbReference type="EMBL" id="MFC0205690.1"/>
    </source>
</evidence>
<feature type="transmembrane region" description="Helical" evidence="7">
    <location>
        <begin position="363"/>
        <end position="381"/>
    </location>
</feature>
<dbReference type="PRINTS" id="PR00173">
    <property type="entry name" value="EDTRNSPORT"/>
</dbReference>
<gene>
    <name evidence="8" type="ORF">ACFFJC_15605</name>
</gene>
<dbReference type="SUPFAM" id="SSF118215">
    <property type="entry name" value="Proton glutamate symport protein"/>
    <property type="match status" value="1"/>
</dbReference>
<evidence type="ECO:0000256" key="2">
    <source>
        <dbReference type="ARBA" id="ARBA00022448"/>
    </source>
</evidence>
<keyword evidence="9" id="KW-1185">Reference proteome</keyword>
<dbReference type="Pfam" id="PF00375">
    <property type="entry name" value="SDF"/>
    <property type="match status" value="1"/>
</dbReference>
<organism evidence="8 9">
    <name type="scientific">Novosphingobium soli</name>
    <dbReference type="NCBI Taxonomy" id="574956"/>
    <lineage>
        <taxon>Bacteria</taxon>
        <taxon>Pseudomonadati</taxon>
        <taxon>Pseudomonadota</taxon>
        <taxon>Alphaproteobacteria</taxon>
        <taxon>Sphingomonadales</taxon>
        <taxon>Sphingomonadaceae</taxon>
        <taxon>Novosphingobium</taxon>
    </lineage>
</organism>
<dbReference type="Gene3D" id="1.10.3860.10">
    <property type="entry name" value="Sodium:dicarboxylate symporter"/>
    <property type="match status" value="1"/>
</dbReference>
<sequence length="447" mass="47273">MNQTAEPARDDRHGHEAAGHKRLQWRILLGFVLGLAAGLLTYTFARDASWLSPLITYVTMPVGQIFLRLLFMLVLPLLFSALVIGIAEMGEIRALRKVGLATLIYTLIVSGIAVAISLAVVNTLRPGDGVERQAARELLARGADSAGSILQTSTKSPSGVDAVLNLVPSNVVTAMSNNDILAVMFFALFFGIGLLLVNTPRTQTLKGAIEGVFEVAMKLIGLVIQLAPFAIFCFMFNLSAQFGWDLLGKLAAFVGVVLLALGLQMFGVYPALLAFVARKSPLAFFRQTREVSVLAFSTASSNATLPTSLRVADEELALPNRIARFVLTIGATANQNGTAMFEGVTVIFLAQFFGVELDLGQQLYVMVICILAGIGTAGVPAGSLPVVALILGSVGVPPEGIGLIIGVDRFLDMCRTTLNVIGDLVCATVISAVSTAEIEPAPLTSPA</sequence>
<name>A0ABV6CZ77_9SPHN</name>
<dbReference type="EMBL" id="JBHLWK010000018">
    <property type="protein sequence ID" value="MFC0205690.1"/>
    <property type="molecule type" value="Genomic_DNA"/>
</dbReference>
<feature type="transmembrane region" description="Helical" evidence="7">
    <location>
        <begin position="250"/>
        <end position="277"/>
    </location>
</feature>
<comment type="subcellular location">
    <subcellularLocation>
        <location evidence="1">Cell membrane</location>
        <topology evidence="1">Multi-pass membrane protein</topology>
    </subcellularLocation>
</comment>
<evidence type="ECO:0000256" key="5">
    <source>
        <dbReference type="ARBA" id="ARBA00022989"/>
    </source>
</evidence>
<keyword evidence="2" id="KW-0813">Transport</keyword>
<dbReference type="PANTHER" id="PTHR42865:SF7">
    <property type="entry name" value="PROTON_GLUTAMATE-ASPARTATE SYMPORTER"/>
    <property type="match status" value="1"/>
</dbReference>
<reference evidence="8 9" key="1">
    <citation type="submission" date="2024-09" db="EMBL/GenBank/DDBJ databases">
        <authorList>
            <person name="Sun Q."/>
            <person name="Mori K."/>
        </authorList>
    </citation>
    <scope>NUCLEOTIDE SEQUENCE [LARGE SCALE GENOMIC DNA]</scope>
    <source>
        <strain evidence="8 9">CCM 7706</strain>
    </source>
</reference>
<dbReference type="InterPro" id="IPR036458">
    <property type="entry name" value="Na:dicarbo_symporter_sf"/>
</dbReference>